<gene>
    <name evidence="2" type="ORF">O181_005442</name>
</gene>
<dbReference type="AlphaFoldDB" id="A0A9Q3BI42"/>
<name>A0A9Q3BI42_9BASI</name>
<feature type="compositionally biased region" description="Basic and acidic residues" evidence="1">
    <location>
        <begin position="80"/>
        <end position="97"/>
    </location>
</feature>
<evidence type="ECO:0000256" key="1">
    <source>
        <dbReference type="SAM" id="MobiDB-lite"/>
    </source>
</evidence>
<evidence type="ECO:0000313" key="3">
    <source>
        <dbReference type="Proteomes" id="UP000765509"/>
    </source>
</evidence>
<keyword evidence="3" id="KW-1185">Reference proteome</keyword>
<feature type="compositionally biased region" description="Basic and acidic residues" evidence="1">
    <location>
        <begin position="155"/>
        <end position="164"/>
    </location>
</feature>
<organism evidence="2 3">
    <name type="scientific">Austropuccinia psidii MF-1</name>
    <dbReference type="NCBI Taxonomy" id="1389203"/>
    <lineage>
        <taxon>Eukaryota</taxon>
        <taxon>Fungi</taxon>
        <taxon>Dikarya</taxon>
        <taxon>Basidiomycota</taxon>
        <taxon>Pucciniomycotina</taxon>
        <taxon>Pucciniomycetes</taxon>
        <taxon>Pucciniales</taxon>
        <taxon>Sphaerophragmiaceae</taxon>
        <taxon>Austropuccinia</taxon>
    </lineage>
</organism>
<reference evidence="2" key="1">
    <citation type="submission" date="2021-03" db="EMBL/GenBank/DDBJ databases">
        <title>Draft genome sequence of rust myrtle Austropuccinia psidii MF-1, a brazilian biotype.</title>
        <authorList>
            <person name="Quecine M.C."/>
            <person name="Pachon D.M.R."/>
            <person name="Bonatelli M.L."/>
            <person name="Correr F.H."/>
            <person name="Franceschini L.M."/>
            <person name="Leite T.F."/>
            <person name="Margarido G.R.A."/>
            <person name="Almeida C.A."/>
            <person name="Ferrarezi J.A."/>
            <person name="Labate C.A."/>
        </authorList>
    </citation>
    <scope>NUCLEOTIDE SEQUENCE</scope>
    <source>
        <strain evidence="2">MF-1</strain>
    </source>
</reference>
<accession>A0A9Q3BI42</accession>
<dbReference type="Proteomes" id="UP000765509">
    <property type="component" value="Unassembled WGS sequence"/>
</dbReference>
<sequence>MSPFLVSTPTSPRWDNSEDTSDWVNMKSISQQPLAIITHIDFPAFSDPNDDGPPDVFTYLGLPQKNHAREPCKRTTKKASRTEVRSTRKASPRDMRPTPKVLPTEGRSTPKALPTKVRSTPKALPTKGPSTVSTPKALPTGVHRPPTESTLSREGCSKDLEKPKTSRRGKPASPPPHPEGYICPICNTGKFIKRKNNYLRHLQIHLPYEKRQKCTHLLLKSAHMAEFSVLI</sequence>
<dbReference type="EMBL" id="AVOT02001110">
    <property type="protein sequence ID" value="MBW0465727.1"/>
    <property type="molecule type" value="Genomic_DNA"/>
</dbReference>
<feature type="region of interest" description="Disordered" evidence="1">
    <location>
        <begin position="62"/>
        <end position="178"/>
    </location>
</feature>
<comment type="caution">
    <text evidence="2">The sequence shown here is derived from an EMBL/GenBank/DDBJ whole genome shotgun (WGS) entry which is preliminary data.</text>
</comment>
<protein>
    <submittedName>
        <fullName evidence="2">Uncharacterized protein</fullName>
    </submittedName>
</protein>
<proteinExistence type="predicted"/>
<evidence type="ECO:0000313" key="2">
    <source>
        <dbReference type="EMBL" id="MBW0465727.1"/>
    </source>
</evidence>